<dbReference type="InterPro" id="IPR003660">
    <property type="entry name" value="HAMP_dom"/>
</dbReference>
<evidence type="ECO:0000313" key="9">
    <source>
        <dbReference type="Proteomes" id="UP000018211"/>
    </source>
</evidence>
<dbReference type="PROSITE" id="PS50111">
    <property type="entry name" value="CHEMOTAXIS_TRANSDUC_2"/>
    <property type="match status" value="1"/>
</dbReference>
<keyword evidence="5" id="KW-0812">Transmembrane</keyword>
<comment type="caution">
    <text evidence="8">The sequence shown here is derived from an EMBL/GenBank/DDBJ whole genome shotgun (WGS) entry which is preliminary data.</text>
</comment>
<dbReference type="PROSITE" id="PS50885">
    <property type="entry name" value="HAMP"/>
    <property type="match status" value="1"/>
</dbReference>
<dbReference type="PANTHER" id="PTHR32089:SF112">
    <property type="entry name" value="LYSOZYME-LIKE PROTEIN-RELATED"/>
    <property type="match status" value="1"/>
</dbReference>
<keyword evidence="5" id="KW-1133">Transmembrane helix</keyword>
<organism evidence="8 9">
    <name type="scientific">Vibrio nigripulchritudo SOn1</name>
    <dbReference type="NCBI Taxonomy" id="1238450"/>
    <lineage>
        <taxon>Bacteria</taxon>
        <taxon>Pseudomonadati</taxon>
        <taxon>Pseudomonadota</taxon>
        <taxon>Gammaproteobacteria</taxon>
        <taxon>Vibrionales</taxon>
        <taxon>Vibrionaceae</taxon>
        <taxon>Vibrio</taxon>
    </lineage>
</organism>
<dbReference type="CDD" id="cd06225">
    <property type="entry name" value="HAMP"/>
    <property type="match status" value="1"/>
</dbReference>
<dbReference type="PRINTS" id="PR00260">
    <property type="entry name" value="CHEMTRNSDUCR"/>
</dbReference>
<dbReference type="FunFam" id="1.10.287.950:FF:000001">
    <property type="entry name" value="Methyl-accepting chemotaxis sensory transducer"/>
    <property type="match status" value="1"/>
</dbReference>
<dbReference type="PANTHER" id="PTHR32089">
    <property type="entry name" value="METHYL-ACCEPTING CHEMOTAXIS PROTEIN MCPB"/>
    <property type="match status" value="1"/>
</dbReference>
<gene>
    <name evidence="8" type="ORF">VIBNISOn1_830137</name>
</gene>
<dbReference type="AlphaFoldDB" id="A0AAV2VXU9"/>
<dbReference type="Pfam" id="PF00672">
    <property type="entry name" value="HAMP"/>
    <property type="match status" value="1"/>
</dbReference>
<dbReference type="InterPro" id="IPR004089">
    <property type="entry name" value="MCPsignal_dom"/>
</dbReference>
<comment type="subcellular location">
    <subcellularLocation>
        <location evidence="1">Membrane</location>
    </subcellularLocation>
</comment>
<comment type="similarity">
    <text evidence="3">Belongs to the methyl-accepting chemotaxis (MCP) protein family.</text>
</comment>
<dbReference type="SMART" id="SM00283">
    <property type="entry name" value="MA"/>
    <property type="match status" value="1"/>
</dbReference>
<dbReference type="CDD" id="cd11386">
    <property type="entry name" value="MCP_signal"/>
    <property type="match status" value="1"/>
</dbReference>
<proteinExistence type="inferred from homology"/>
<evidence type="ECO:0000256" key="5">
    <source>
        <dbReference type="SAM" id="Phobius"/>
    </source>
</evidence>
<dbReference type="Proteomes" id="UP000018211">
    <property type="component" value="Unassembled WGS sequence"/>
</dbReference>
<evidence type="ECO:0000259" key="7">
    <source>
        <dbReference type="PROSITE" id="PS50885"/>
    </source>
</evidence>
<dbReference type="Pfam" id="PF00015">
    <property type="entry name" value="MCPsignal"/>
    <property type="match status" value="1"/>
</dbReference>
<evidence type="ECO:0000256" key="1">
    <source>
        <dbReference type="ARBA" id="ARBA00004370"/>
    </source>
</evidence>
<evidence type="ECO:0000256" key="2">
    <source>
        <dbReference type="ARBA" id="ARBA00023224"/>
    </source>
</evidence>
<sequence>MVARPFVSIEVLGTNMNLKLTQMLYAGFSFILLTTLILSYIVWSAVQDSAKLAEEIEYDNVPGVLAYLNVNDKVADLQTYALEYLNGEEDEIESFRTSVARFEHYYALLYKLESNSQAEIDKMNKIRALADQYIRSVEQEVFAKYSPATEQKAKLWVQELNRDIGDPLEDLLDKMKEEEFADAFNTTELSESLNDDLPGVRYYLEMIDEAGDMIASLNAYIMGDANARQAFAADAKSFESYLEKLKPLERRPNEVKAIEQIEAYYSQILKTADRVFDSFDPAAKQKAIALVNTLENSVVLPLEEILDSSSREEKADVTKDISAVNDKMNQIVAWLSINALVVIIVSIVVALMLTRVINRRISVIYEKADHIAQGDLTSPAINETINDDIGKLANSIDEMQDSLQKLVSGISSVAGEVTSNTKQVDEISNQVASDIQVQADKAALIASAVEEMSGTVREVAMQSSDAAQSSQEAGKVATDGGKLMQETVHGMQRIADVVNESAVTVDSLGRKGEEIGDVIKVINDIAEQTNLLALNAAIEAARAGELGRGFAVVADEVRGLAERTSKATEEVSGLITSIQNETRIAVERMGEGTQLVTEGVELSNSAGEALEKIVQRAGDVNNMIHSIATAGEEQSTATQEMAHDIAQVSQIAYSSVEKTQRSSESTRNLYTKVKELEGMVAQFQL</sequence>
<name>A0AAV2VXU9_9VIBR</name>
<feature type="domain" description="HAMP" evidence="7">
    <location>
        <begin position="355"/>
        <end position="408"/>
    </location>
</feature>
<accession>A0AAV2VXU9</accession>
<dbReference type="GO" id="GO:0004888">
    <property type="term" value="F:transmembrane signaling receptor activity"/>
    <property type="evidence" value="ECO:0007669"/>
    <property type="project" value="InterPro"/>
</dbReference>
<protein>
    <submittedName>
        <fullName evidence="8">Methyl-accepting chemotaxis protein</fullName>
    </submittedName>
</protein>
<dbReference type="GO" id="GO:0006935">
    <property type="term" value="P:chemotaxis"/>
    <property type="evidence" value="ECO:0007669"/>
    <property type="project" value="InterPro"/>
</dbReference>
<evidence type="ECO:0000259" key="6">
    <source>
        <dbReference type="PROSITE" id="PS50111"/>
    </source>
</evidence>
<dbReference type="GO" id="GO:0007165">
    <property type="term" value="P:signal transduction"/>
    <property type="evidence" value="ECO:0007669"/>
    <property type="project" value="UniProtKB-KW"/>
</dbReference>
<reference evidence="8 9" key="1">
    <citation type="journal article" date="2013" name="ISME J.">
        <title>Comparative genomics of pathogenic lineages of Vibrio nigripulchritudo identifies virulence-associated traits.</title>
        <authorList>
            <person name="Goudenege D."/>
            <person name="Labreuche Y."/>
            <person name="Krin E."/>
            <person name="Ansquer D."/>
            <person name="Mangenot S."/>
            <person name="Calteau A."/>
            <person name="Medigue C."/>
            <person name="Mazel D."/>
            <person name="Polz M.F."/>
            <person name="Le Roux F."/>
        </authorList>
    </citation>
    <scope>NUCLEOTIDE SEQUENCE [LARGE SCALE GENOMIC DNA]</scope>
    <source>
        <strain evidence="8 9">SOn1</strain>
    </source>
</reference>
<dbReference type="EMBL" id="CAOF01000179">
    <property type="protein sequence ID" value="CCO49576.1"/>
    <property type="molecule type" value="Genomic_DNA"/>
</dbReference>
<feature type="transmembrane region" description="Helical" evidence="5">
    <location>
        <begin position="331"/>
        <end position="353"/>
    </location>
</feature>
<keyword evidence="2 4" id="KW-0807">Transducer</keyword>
<evidence type="ECO:0000313" key="8">
    <source>
        <dbReference type="EMBL" id="CCO49576.1"/>
    </source>
</evidence>
<keyword evidence="5" id="KW-0472">Membrane</keyword>
<evidence type="ECO:0000256" key="3">
    <source>
        <dbReference type="ARBA" id="ARBA00029447"/>
    </source>
</evidence>
<dbReference type="GO" id="GO:0016020">
    <property type="term" value="C:membrane"/>
    <property type="evidence" value="ECO:0007669"/>
    <property type="project" value="UniProtKB-SubCell"/>
</dbReference>
<dbReference type="SMART" id="SM00304">
    <property type="entry name" value="HAMP"/>
    <property type="match status" value="2"/>
</dbReference>
<dbReference type="Gene3D" id="1.10.287.950">
    <property type="entry name" value="Methyl-accepting chemotaxis protein"/>
    <property type="match status" value="1"/>
</dbReference>
<feature type="domain" description="Methyl-accepting transducer" evidence="6">
    <location>
        <begin position="413"/>
        <end position="649"/>
    </location>
</feature>
<dbReference type="SUPFAM" id="SSF58104">
    <property type="entry name" value="Methyl-accepting chemotaxis protein (MCP) signaling domain"/>
    <property type="match status" value="1"/>
</dbReference>
<evidence type="ECO:0000256" key="4">
    <source>
        <dbReference type="PROSITE-ProRule" id="PRU00284"/>
    </source>
</evidence>
<dbReference type="InterPro" id="IPR004090">
    <property type="entry name" value="Chemotax_Me-accpt_rcpt"/>
</dbReference>
<feature type="transmembrane region" description="Helical" evidence="5">
    <location>
        <begin position="23"/>
        <end position="43"/>
    </location>
</feature>